<sequence>MNIFRTKPIDSLIEETKNDGGLNKVLGTFGLTMLGIGAIVGTGIFVLTGVAAANYSGPALVISFIIAGIACACSALCYSEFAAMVPVAGSAYTYGYTALGEFWAWIIGWDLVLEYAFAIGTVSIGWSGYMDNILSSFGINLPHSILTTPFEGGIINLPAVCIIAVITFIHVIGVKQSTTVNNIIVVIKLAVVVMFIALGVNHVNTANWHPFMPYGFGGVVQGASVIFFAYIGFDAVSTAAEEVKDPQKDLPRGIILSLIVCTVLYIAVSAILTGMVPYLKFKTTAAPVAFALQSVGYHWGAALVSVGAICGLTSVLIVMMFGQTRVLFAMSRDGLLPKMFGHVNRRTKTPVRSTLLVGVVTSVVAGFLPINIVSELTNIGTLCAFMIVAAAVLVLRKKDPERKRAFKCPWVPTIPILAIVFCAALIYKLPYVTQIRFVIWLILGLIIYFGYGYKHSVITNDVDNKSA</sequence>
<dbReference type="PANTHER" id="PTHR43243">
    <property type="entry name" value="INNER MEMBRANE TRANSPORTER YGJI-RELATED"/>
    <property type="match status" value="1"/>
</dbReference>
<dbReference type="PIRSF" id="PIRSF006060">
    <property type="entry name" value="AA_transporter"/>
    <property type="match status" value="1"/>
</dbReference>
<feature type="transmembrane region" description="Helical" evidence="6">
    <location>
        <begin position="408"/>
        <end position="427"/>
    </location>
</feature>
<evidence type="ECO:0000256" key="5">
    <source>
        <dbReference type="ARBA" id="ARBA00023136"/>
    </source>
</evidence>
<feature type="transmembrane region" description="Helical" evidence="6">
    <location>
        <begin position="180"/>
        <end position="200"/>
    </location>
</feature>
<dbReference type="Proteomes" id="UP001519307">
    <property type="component" value="Unassembled WGS sequence"/>
</dbReference>
<comment type="caution">
    <text evidence="7">The sequence shown here is derived from an EMBL/GenBank/DDBJ whole genome shotgun (WGS) entry which is preliminary data.</text>
</comment>
<protein>
    <submittedName>
        <fullName evidence="7">APA family basic amino acid/polyamine antiporter</fullName>
    </submittedName>
</protein>
<dbReference type="RefSeq" id="WP_209701842.1">
    <property type="nucleotide sequence ID" value="NZ_JAGGLM010000006.1"/>
</dbReference>
<evidence type="ECO:0000256" key="6">
    <source>
        <dbReference type="SAM" id="Phobius"/>
    </source>
</evidence>
<evidence type="ECO:0000256" key="3">
    <source>
        <dbReference type="ARBA" id="ARBA00022692"/>
    </source>
</evidence>
<feature type="transmembrane region" description="Helical" evidence="6">
    <location>
        <begin position="299"/>
        <end position="322"/>
    </location>
</feature>
<accession>A0ABS4KSV9</accession>
<feature type="transmembrane region" description="Helical" evidence="6">
    <location>
        <begin position="102"/>
        <end position="126"/>
    </location>
</feature>
<dbReference type="PANTHER" id="PTHR43243:SF4">
    <property type="entry name" value="CATIONIC AMINO ACID TRANSPORTER 4"/>
    <property type="match status" value="1"/>
</dbReference>
<feature type="transmembrane region" description="Helical" evidence="6">
    <location>
        <begin position="433"/>
        <end position="451"/>
    </location>
</feature>
<proteinExistence type="predicted"/>
<feature type="transmembrane region" description="Helical" evidence="6">
    <location>
        <begin position="25"/>
        <end position="53"/>
    </location>
</feature>
<keyword evidence="3 6" id="KW-0812">Transmembrane</keyword>
<evidence type="ECO:0000313" key="7">
    <source>
        <dbReference type="EMBL" id="MBP2032660.1"/>
    </source>
</evidence>
<comment type="subcellular location">
    <subcellularLocation>
        <location evidence="1">Membrane</location>
        <topology evidence="1">Multi-pass membrane protein</topology>
    </subcellularLocation>
</comment>
<dbReference type="InterPro" id="IPR002293">
    <property type="entry name" value="AA/rel_permease1"/>
</dbReference>
<dbReference type="Pfam" id="PF13520">
    <property type="entry name" value="AA_permease_2"/>
    <property type="match status" value="1"/>
</dbReference>
<feature type="transmembrane region" description="Helical" evidence="6">
    <location>
        <begin position="59"/>
        <end position="81"/>
    </location>
</feature>
<feature type="transmembrane region" description="Helical" evidence="6">
    <location>
        <begin position="379"/>
        <end position="396"/>
    </location>
</feature>
<name>A0ABS4KSV9_9CLOT</name>
<feature type="transmembrane region" description="Helical" evidence="6">
    <location>
        <begin position="212"/>
        <end position="233"/>
    </location>
</feature>
<reference evidence="7 8" key="1">
    <citation type="submission" date="2021-03" db="EMBL/GenBank/DDBJ databases">
        <title>Genomic Encyclopedia of Type Strains, Phase IV (KMG-IV): sequencing the most valuable type-strain genomes for metagenomic binning, comparative biology and taxonomic classification.</title>
        <authorList>
            <person name="Goeker M."/>
        </authorList>
    </citation>
    <scope>NUCLEOTIDE SEQUENCE [LARGE SCALE GENOMIC DNA]</scope>
    <source>
        <strain evidence="7 8">DSM 28783</strain>
    </source>
</reference>
<gene>
    <name evidence="7" type="ORF">J2Z42_001334</name>
</gene>
<keyword evidence="5 6" id="KW-0472">Membrane</keyword>
<organism evidence="7 8">
    <name type="scientific">Clostridium algifaecis</name>
    <dbReference type="NCBI Taxonomy" id="1472040"/>
    <lineage>
        <taxon>Bacteria</taxon>
        <taxon>Bacillati</taxon>
        <taxon>Bacillota</taxon>
        <taxon>Clostridia</taxon>
        <taxon>Eubacteriales</taxon>
        <taxon>Clostridiaceae</taxon>
        <taxon>Clostridium</taxon>
    </lineage>
</organism>
<evidence type="ECO:0000256" key="4">
    <source>
        <dbReference type="ARBA" id="ARBA00022989"/>
    </source>
</evidence>
<keyword evidence="8" id="KW-1185">Reference proteome</keyword>
<feature type="transmembrane region" description="Helical" evidence="6">
    <location>
        <begin position="254"/>
        <end position="279"/>
    </location>
</feature>
<evidence type="ECO:0000256" key="2">
    <source>
        <dbReference type="ARBA" id="ARBA00022448"/>
    </source>
</evidence>
<dbReference type="EMBL" id="JAGGLM010000006">
    <property type="protein sequence ID" value="MBP2032660.1"/>
    <property type="molecule type" value="Genomic_DNA"/>
</dbReference>
<evidence type="ECO:0000313" key="8">
    <source>
        <dbReference type="Proteomes" id="UP001519307"/>
    </source>
</evidence>
<feature type="transmembrane region" description="Helical" evidence="6">
    <location>
        <begin position="355"/>
        <end position="373"/>
    </location>
</feature>
<evidence type="ECO:0000256" key="1">
    <source>
        <dbReference type="ARBA" id="ARBA00004141"/>
    </source>
</evidence>
<keyword evidence="4 6" id="KW-1133">Transmembrane helix</keyword>
<keyword evidence="2" id="KW-0813">Transport</keyword>
<dbReference type="Gene3D" id="1.20.1740.10">
    <property type="entry name" value="Amino acid/polyamine transporter I"/>
    <property type="match status" value="1"/>
</dbReference>
<feature type="transmembrane region" description="Helical" evidence="6">
    <location>
        <begin position="154"/>
        <end position="173"/>
    </location>
</feature>